<dbReference type="AlphaFoldDB" id="A0A2J6QNH4"/>
<feature type="domain" description="2EXR" evidence="1">
    <location>
        <begin position="22"/>
        <end position="109"/>
    </location>
</feature>
<sequence length="322" mass="36630">MGSKLSKPVITPVDAPGPLTTFPLFRKLPVEIRRMIWKHSLPGERFLEFASEFEPGDLPISFLYCKNKEIPHMSACHESRAVALEEYVAFRPNVTGCPPMYVSPKLDIFCFAGRCMEDLDQVLAQARDQISIKRVATQHGFSDEFPTKDCRTKFFPKYFDPEFTNFGDAGLWDLKLDELILISGEQELDYHDPGIVGINDGWSGALDGEFEWLSNYASYCKELVDDNDGWVAPILRMGKWVLASPSEFGHDNDWVEKAWKSYAKGVWNGTIERRETDNNDWEAYFGAKEEERPSIFGCLRDEIVSSREGIDALDLLAELATM</sequence>
<reference evidence="2 3" key="1">
    <citation type="submission" date="2016-05" db="EMBL/GenBank/DDBJ databases">
        <title>A degradative enzymes factory behind the ericoid mycorrhizal symbiosis.</title>
        <authorList>
            <consortium name="DOE Joint Genome Institute"/>
            <person name="Martino E."/>
            <person name="Morin E."/>
            <person name="Grelet G."/>
            <person name="Kuo A."/>
            <person name="Kohler A."/>
            <person name="Daghino S."/>
            <person name="Barry K."/>
            <person name="Choi C."/>
            <person name="Cichocki N."/>
            <person name="Clum A."/>
            <person name="Copeland A."/>
            <person name="Hainaut M."/>
            <person name="Haridas S."/>
            <person name="Labutti K."/>
            <person name="Lindquist E."/>
            <person name="Lipzen A."/>
            <person name="Khouja H.-R."/>
            <person name="Murat C."/>
            <person name="Ohm R."/>
            <person name="Olson A."/>
            <person name="Spatafora J."/>
            <person name="Veneault-Fourrey C."/>
            <person name="Henrissat B."/>
            <person name="Grigoriev I."/>
            <person name="Martin F."/>
            <person name="Perotto S."/>
        </authorList>
    </citation>
    <scope>NUCLEOTIDE SEQUENCE [LARGE SCALE GENOMIC DNA]</scope>
    <source>
        <strain evidence="2 3">UAMH 7357</strain>
    </source>
</reference>
<dbReference type="EMBL" id="KZ613465">
    <property type="protein sequence ID" value="PMD27817.1"/>
    <property type="molecule type" value="Genomic_DNA"/>
</dbReference>
<accession>A0A2J6QNH4</accession>
<dbReference type="Proteomes" id="UP000235672">
    <property type="component" value="Unassembled WGS sequence"/>
</dbReference>
<protein>
    <recommendedName>
        <fullName evidence="1">2EXR domain-containing protein</fullName>
    </recommendedName>
</protein>
<gene>
    <name evidence="2" type="ORF">NA56DRAFT_696833</name>
</gene>
<dbReference type="PANTHER" id="PTHR35910:SF6">
    <property type="entry name" value="2EXR DOMAIN-CONTAINING PROTEIN"/>
    <property type="match status" value="1"/>
</dbReference>
<keyword evidence="3" id="KW-1185">Reference proteome</keyword>
<evidence type="ECO:0000313" key="2">
    <source>
        <dbReference type="EMBL" id="PMD27817.1"/>
    </source>
</evidence>
<name>A0A2J6QNH4_9HELO</name>
<evidence type="ECO:0000313" key="3">
    <source>
        <dbReference type="Proteomes" id="UP000235672"/>
    </source>
</evidence>
<dbReference type="PANTHER" id="PTHR35910">
    <property type="entry name" value="2EXR DOMAIN-CONTAINING PROTEIN"/>
    <property type="match status" value="1"/>
</dbReference>
<proteinExistence type="predicted"/>
<dbReference type="OrthoDB" id="4737394at2759"/>
<dbReference type="Pfam" id="PF20150">
    <property type="entry name" value="2EXR"/>
    <property type="match status" value="1"/>
</dbReference>
<dbReference type="InterPro" id="IPR045518">
    <property type="entry name" value="2EXR"/>
</dbReference>
<organism evidence="2 3">
    <name type="scientific">Hyaloscypha hepaticicola</name>
    <dbReference type="NCBI Taxonomy" id="2082293"/>
    <lineage>
        <taxon>Eukaryota</taxon>
        <taxon>Fungi</taxon>
        <taxon>Dikarya</taxon>
        <taxon>Ascomycota</taxon>
        <taxon>Pezizomycotina</taxon>
        <taxon>Leotiomycetes</taxon>
        <taxon>Helotiales</taxon>
        <taxon>Hyaloscyphaceae</taxon>
        <taxon>Hyaloscypha</taxon>
    </lineage>
</organism>
<evidence type="ECO:0000259" key="1">
    <source>
        <dbReference type="Pfam" id="PF20150"/>
    </source>
</evidence>